<evidence type="ECO:0000256" key="4">
    <source>
        <dbReference type="ARBA" id="ARBA00022723"/>
    </source>
</evidence>
<name>A0A6G0XVD0_9STRA</name>
<dbReference type="PANTHER" id="PTHR22937:SF65">
    <property type="entry name" value="E3 UBIQUITIN-PROTEIN LIGASE ARK2C"/>
    <property type="match status" value="1"/>
</dbReference>
<dbReference type="GO" id="GO:0008270">
    <property type="term" value="F:zinc ion binding"/>
    <property type="evidence" value="ECO:0007669"/>
    <property type="project" value="UniProtKB-KW"/>
</dbReference>
<dbReference type="PROSITE" id="PS50089">
    <property type="entry name" value="ZF_RING_2"/>
    <property type="match status" value="1"/>
</dbReference>
<dbReference type="InterPro" id="IPR013083">
    <property type="entry name" value="Znf_RING/FYVE/PHD"/>
</dbReference>
<evidence type="ECO:0000259" key="11">
    <source>
        <dbReference type="PROSITE" id="PS50089"/>
    </source>
</evidence>
<feature type="compositionally biased region" description="Polar residues" evidence="10">
    <location>
        <begin position="105"/>
        <end position="142"/>
    </location>
</feature>
<accession>A0A6G0XVD0</accession>
<evidence type="ECO:0000256" key="6">
    <source>
        <dbReference type="ARBA" id="ARBA00022786"/>
    </source>
</evidence>
<keyword evidence="3" id="KW-0808">Transferase</keyword>
<evidence type="ECO:0000256" key="7">
    <source>
        <dbReference type="ARBA" id="ARBA00022833"/>
    </source>
</evidence>
<evidence type="ECO:0000256" key="9">
    <source>
        <dbReference type="SAM" id="Coils"/>
    </source>
</evidence>
<evidence type="ECO:0000256" key="10">
    <source>
        <dbReference type="SAM" id="MobiDB-lite"/>
    </source>
</evidence>
<dbReference type="EMBL" id="VJMJ01000009">
    <property type="protein sequence ID" value="KAF0744409.1"/>
    <property type="molecule type" value="Genomic_DNA"/>
</dbReference>
<organism evidence="12 13">
    <name type="scientific">Aphanomyces euteiches</name>
    <dbReference type="NCBI Taxonomy" id="100861"/>
    <lineage>
        <taxon>Eukaryota</taxon>
        <taxon>Sar</taxon>
        <taxon>Stramenopiles</taxon>
        <taxon>Oomycota</taxon>
        <taxon>Saprolegniomycetes</taxon>
        <taxon>Saprolegniales</taxon>
        <taxon>Verrucalvaceae</taxon>
        <taxon>Aphanomyces</taxon>
    </lineage>
</organism>
<keyword evidence="6" id="KW-0833">Ubl conjugation pathway</keyword>
<keyword evidence="9" id="KW-0175">Coiled coil</keyword>
<dbReference type="Pfam" id="PF13639">
    <property type="entry name" value="zf-RING_2"/>
    <property type="match status" value="1"/>
</dbReference>
<evidence type="ECO:0000256" key="2">
    <source>
        <dbReference type="ARBA" id="ARBA00012483"/>
    </source>
</evidence>
<feature type="region of interest" description="Disordered" evidence="10">
    <location>
        <begin position="43"/>
        <end position="155"/>
    </location>
</feature>
<keyword evidence="13" id="KW-1185">Reference proteome</keyword>
<dbReference type="InterPro" id="IPR045191">
    <property type="entry name" value="MBR1/2-like"/>
</dbReference>
<evidence type="ECO:0000256" key="8">
    <source>
        <dbReference type="PROSITE-ProRule" id="PRU00175"/>
    </source>
</evidence>
<dbReference type="PANTHER" id="PTHR22937">
    <property type="entry name" value="E3 UBIQUITIN-PROTEIN LIGASE RNF165"/>
    <property type="match status" value="1"/>
</dbReference>
<dbReference type="SUPFAM" id="SSF57850">
    <property type="entry name" value="RING/U-box"/>
    <property type="match status" value="1"/>
</dbReference>
<dbReference type="EC" id="2.3.2.27" evidence="2"/>
<feature type="domain" description="RING-type" evidence="11">
    <location>
        <begin position="347"/>
        <end position="388"/>
    </location>
</feature>
<keyword evidence="7" id="KW-0862">Zinc</keyword>
<feature type="region of interest" description="Disordered" evidence="10">
    <location>
        <begin position="205"/>
        <end position="226"/>
    </location>
</feature>
<evidence type="ECO:0000313" key="12">
    <source>
        <dbReference type="EMBL" id="KAF0744409.1"/>
    </source>
</evidence>
<dbReference type="AlphaFoldDB" id="A0A6G0XVD0"/>
<keyword evidence="4" id="KW-0479">Metal-binding</keyword>
<evidence type="ECO:0000256" key="1">
    <source>
        <dbReference type="ARBA" id="ARBA00000900"/>
    </source>
</evidence>
<evidence type="ECO:0000256" key="5">
    <source>
        <dbReference type="ARBA" id="ARBA00022771"/>
    </source>
</evidence>
<gene>
    <name evidence="12" type="ORF">Ae201684_000890</name>
</gene>
<dbReference type="CDD" id="cd16454">
    <property type="entry name" value="RING-H2_PA-TM-RING"/>
    <property type="match status" value="1"/>
</dbReference>
<evidence type="ECO:0000313" key="13">
    <source>
        <dbReference type="Proteomes" id="UP000481153"/>
    </source>
</evidence>
<dbReference type="VEuPathDB" id="FungiDB:AeMF1_012058"/>
<feature type="coiled-coil region" evidence="9">
    <location>
        <begin position="1"/>
        <end position="28"/>
    </location>
</feature>
<comment type="catalytic activity">
    <reaction evidence="1">
        <text>S-ubiquitinyl-[E2 ubiquitin-conjugating enzyme]-L-cysteine + [acceptor protein]-L-lysine = [E2 ubiquitin-conjugating enzyme]-L-cysteine + N(6)-ubiquitinyl-[acceptor protein]-L-lysine.</text>
        <dbReference type="EC" id="2.3.2.27"/>
    </reaction>
</comment>
<keyword evidence="5 8" id="KW-0863">Zinc-finger</keyword>
<dbReference type="Gene3D" id="3.30.40.10">
    <property type="entry name" value="Zinc/RING finger domain, C3HC4 (zinc finger)"/>
    <property type="match status" value="1"/>
</dbReference>
<proteinExistence type="predicted"/>
<protein>
    <recommendedName>
        <fullName evidence="2">RING-type E3 ubiquitin transferase</fullName>
        <ecNumber evidence="2">2.3.2.27</ecNumber>
    </recommendedName>
</protein>
<dbReference type="Proteomes" id="UP000481153">
    <property type="component" value="Unassembled WGS sequence"/>
</dbReference>
<dbReference type="SMART" id="SM00184">
    <property type="entry name" value="RING"/>
    <property type="match status" value="1"/>
</dbReference>
<feature type="compositionally biased region" description="Polar residues" evidence="10">
    <location>
        <begin position="83"/>
        <end position="97"/>
    </location>
</feature>
<sequence length="394" mass="44567">METYRRRIEALEQELEEAKRQVNYERKEKEHWLTKYTKLRLRHGGAFPTARQRRSSRDEADDDDTESWQRQLPRPLPAPAIENVTQVPTAIDLTSPSSRHDDHSQQISNSAPTRNSTAHNNTLSFSQWSRTVCAQSPPSSELDSPGVLSSDRESSMFRPIPSALDRIAIPRRNGRVDSSTRSFSINGIPARRRLGMPDSLSTLSTRSLAGAQEASRNSASATVSDPNEEASLALALALQEEEVQNARRQQAMIDQAVEARNRQDRLMQLQLLREVINNGSLRDSSAANRVASMFVNPDTMSHDELVQLGERMGDVKKERWRERAPEVMSRLPNHRLKTSPQGDNSMCIVCQEDFKVNDHVLTLPCAHIFHYDCVQGWIYDNNACPICKLAIEDE</sequence>
<reference evidence="12 13" key="1">
    <citation type="submission" date="2019-07" db="EMBL/GenBank/DDBJ databases">
        <title>Genomics analysis of Aphanomyces spp. identifies a new class of oomycete effector associated with host adaptation.</title>
        <authorList>
            <person name="Gaulin E."/>
        </authorList>
    </citation>
    <scope>NUCLEOTIDE SEQUENCE [LARGE SCALE GENOMIC DNA]</scope>
    <source>
        <strain evidence="12 13">ATCC 201684</strain>
    </source>
</reference>
<comment type="caution">
    <text evidence="12">The sequence shown here is derived from an EMBL/GenBank/DDBJ whole genome shotgun (WGS) entry which is preliminary data.</text>
</comment>
<feature type="compositionally biased region" description="Polar residues" evidence="10">
    <location>
        <begin position="214"/>
        <end position="225"/>
    </location>
</feature>
<dbReference type="GO" id="GO:0061630">
    <property type="term" value="F:ubiquitin protein ligase activity"/>
    <property type="evidence" value="ECO:0007669"/>
    <property type="project" value="UniProtKB-EC"/>
</dbReference>
<evidence type="ECO:0000256" key="3">
    <source>
        <dbReference type="ARBA" id="ARBA00022679"/>
    </source>
</evidence>
<dbReference type="InterPro" id="IPR001841">
    <property type="entry name" value="Znf_RING"/>
</dbReference>